<evidence type="ECO:0000256" key="2">
    <source>
        <dbReference type="SAM" id="MobiDB-lite"/>
    </source>
</evidence>
<evidence type="ECO:0000256" key="1">
    <source>
        <dbReference type="ARBA" id="ARBA00023242"/>
    </source>
</evidence>
<dbReference type="SMART" id="SM00906">
    <property type="entry name" value="Fungal_trans"/>
    <property type="match status" value="1"/>
</dbReference>
<dbReference type="RefSeq" id="XP_007751472.1">
    <property type="nucleotide sequence ID" value="XM_007753282.1"/>
</dbReference>
<dbReference type="CDD" id="cd12148">
    <property type="entry name" value="fungal_TF_MHR"/>
    <property type="match status" value="1"/>
</dbReference>
<comment type="caution">
    <text evidence="4">The sequence shown here is derived from an EMBL/GenBank/DDBJ whole genome shotgun (WGS) entry which is preliminary data.</text>
</comment>
<reference evidence="4 5" key="1">
    <citation type="submission" date="2013-03" db="EMBL/GenBank/DDBJ databases">
        <title>The Genome Sequence of Cladophialophora psammophila CBS 110553.</title>
        <authorList>
            <consortium name="The Broad Institute Genomics Platform"/>
            <person name="Cuomo C."/>
            <person name="de Hoog S."/>
            <person name="Gorbushina A."/>
            <person name="Walker B."/>
            <person name="Young S.K."/>
            <person name="Zeng Q."/>
            <person name="Gargeya S."/>
            <person name="Fitzgerald M."/>
            <person name="Haas B."/>
            <person name="Abouelleil A."/>
            <person name="Allen A.W."/>
            <person name="Alvarado L."/>
            <person name="Arachchi H.M."/>
            <person name="Berlin A.M."/>
            <person name="Chapman S.B."/>
            <person name="Gainer-Dewar J."/>
            <person name="Goldberg J."/>
            <person name="Griggs A."/>
            <person name="Gujja S."/>
            <person name="Hansen M."/>
            <person name="Howarth C."/>
            <person name="Imamovic A."/>
            <person name="Ireland A."/>
            <person name="Larimer J."/>
            <person name="McCowan C."/>
            <person name="Murphy C."/>
            <person name="Pearson M."/>
            <person name="Poon T.W."/>
            <person name="Priest M."/>
            <person name="Roberts A."/>
            <person name="Saif S."/>
            <person name="Shea T."/>
            <person name="Sisk P."/>
            <person name="Sykes S."/>
            <person name="Wortman J."/>
            <person name="Nusbaum C."/>
            <person name="Birren B."/>
        </authorList>
    </citation>
    <scope>NUCLEOTIDE SEQUENCE [LARGE SCALE GENOMIC DNA]</scope>
    <source>
        <strain evidence="4 5">CBS 110553</strain>
    </source>
</reference>
<dbReference type="EMBL" id="AMGX01000036">
    <property type="protein sequence ID" value="EXJ56257.1"/>
    <property type="molecule type" value="Genomic_DNA"/>
</dbReference>
<dbReference type="HOGENOM" id="CLU_006329_2_1_1"/>
<evidence type="ECO:0000259" key="3">
    <source>
        <dbReference type="SMART" id="SM00906"/>
    </source>
</evidence>
<dbReference type="eggNOG" id="ENOG502RHAD">
    <property type="taxonomic scope" value="Eukaryota"/>
</dbReference>
<feature type="domain" description="Xylanolytic transcriptional activator regulatory" evidence="3">
    <location>
        <begin position="312"/>
        <end position="386"/>
    </location>
</feature>
<protein>
    <recommendedName>
        <fullName evidence="3">Xylanolytic transcriptional activator regulatory domain-containing protein</fullName>
    </recommendedName>
</protein>
<gene>
    <name evidence="4" type="ORF">A1O5_12713</name>
</gene>
<dbReference type="GeneID" id="19197399"/>
<feature type="region of interest" description="Disordered" evidence="2">
    <location>
        <begin position="46"/>
        <end position="72"/>
    </location>
</feature>
<dbReference type="GO" id="GO:0008270">
    <property type="term" value="F:zinc ion binding"/>
    <property type="evidence" value="ECO:0007669"/>
    <property type="project" value="InterPro"/>
</dbReference>
<feature type="compositionally biased region" description="Basic and acidic residues" evidence="2">
    <location>
        <begin position="109"/>
        <end position="118"/>
    </location>
</feature>
<organism evidence="4 5">
    <name type="scientific">Cladophialophora psammophila CBS 110553</name>
    <dbReference type="NCBI Taxonomy" id="1182543"/>
    <lineage>
        <taxon>Eukaryota</taxon>
        <taxon>Fungi</taxon>
        <taxon>Dikarya</taxon>
        <taxon>Ascomycota</taxon>
        <taxon>Pezizomycotina</taxon>
        <taxon>Eurotiomycetes</taxon>
        <taxon>Chaetothyriomycetidae</taxon>
        <taxon>Chaetothyriales</taxon>
        <taxon>Herpotrichiellaceae</taxon>
        <taxon>Cladophialophora</taxon>
    </lineage>
</organism>
<dbReference type="GO" id="GO:0003677">
    <property type="term" value="F:DNA binding"/>
    <property type="evidence" value="ECO:0007669"/>
    <property type="project" value="InterPro"/>
</dbReference>
<keyword evidence="5" id="KW-1185">Reference proteome</keyword>
<evidence type="ECO:0000313" key="5">
    <source>
        <dbReference type="Proteomes" id="UP000019471"/>
    </source>
</evidence>
<accession>W9VKP8</accession>
<dbReference type="InterPro" id="IPR007219">
    <property type="entry name" value="XnlR_reg_dom"/>
</dbReference>
<dbReference type="STRING" id="1182543.W9VKP8"/>
<feature type="compositionally biased region" description="Polar residues" evidence="2">
    <location>
        <begin position="46"/>
        <end position="62"/>
    </location>
</feature>
<feature type="region of interest" description="Disordered" evidence="2">
    <location>
        <begin position="680"/>
        <end position="705"/>
    </location>
</feature>
<dbReference type="Pfam" id="PF04082">
    <property type="entry name" value="Fungal_trans"/>
    <property type="match status" value="1"/>
</dbReference>
<sequence>MASTSYRPVVSFPEEFEPTWRNALLQQDVVEQNSVLTNVVIIPSETNTKQPKNPSDTRNNALGSKKRSTKLQPLGELRKRRKTIAAEVVAEEHPAPGSILSSATPRPSTEIRPHKESDGSTVTRDVCSTSPSKAATDGCPGFAAASRPPHRRCAATDLPSFIRPLSCRAGHDEISYLSSKGALWLPPAKDLLVLVKAYAHFVHPFNPFLDIKNLLDVCHIHANPSEGVTQPRGRDRISLLTLNAALGAAISYVDTACVERMEFASHTAARDAFYMRAKLLYDLDCESDPLSVQQALILMTYWVGIPAAQKDTWHWHGLAVNTLESINHRELTSPGATTQDQSRKLQRRLWWSCFIRDACLALGLRCAPRMKFDECTMAMLTLDDFDEIPIGVHQGESTATTCQCSYVPERTLVVAFVQMAKLCLIINGIQAFISGPSKTSSMDTSAAPCCNVDPATRTSLVTKLFRQRLQSWLADLPAECRYSSVGQEGHGEHHFDRLEARVKVHVVLVNMFYYSVVCHLHFPQLLKETGNGIGRLFCETMTTSIAVNMVRAAVNELTTLAAIVICDDLVDHLPAASSSALMPAIVVHLASIHSKSLSKQPMTLQPLGTYLGVFAGLVAKYESARLLMHRFRESLDDAGLRLDDVLLTAQRQLQTMASCTHLDSAPACTGTAPLTDFIGDVAGSERPSPATRGSSSGMTDHDCIALGQTDDSAPHIASSTNLPSVPNLVPPSTLAEPRDSYDFLTIPDDNLVPAIPLSGIGLGDDMSDNVEPLSPSYLLEALDKSLALPHSHSSAFSFEDFDETFGINSYTTFDVR</sequence>
<evidence type="ECO:0000313" key="4">
    <source>
        <dbReference type="EMBL" id="EXJ56257.1"/>
    </source>
</evidence>
<name>W9VKP8_9EURO</name>
<feature type="region of interest" description="Disordered" evidence="2">
    <location>
        <begin position="94"/>
        <end position="130"/>
    </location>
</feature>
<dbReference type="GO" id="GO:0006351">
    <property type="term" value="P:DNA-templated transcription"/>
    <property type="evidence" value="ECO:0007669"/>
    <property type="project" value="InterPro"/>
</dbReference>
<dbReference type="PANTHER" id="PTHR47425">
    <property type="entry name" value="FARB-RELATED"/>
    <property type="match status" value="1"/>
</dbReference>
<feature type="compositionally biased region" description="Polar residues" evidence="2">
    <location>
        <begin position="119"/>
        <end position="130"/>
    </location>
</feature>
<dbReference type="OrthoDB" id="4161332at2759"/>
<dbReference type="PANTHER" id="PTHR47425:SF2">
    <property type="entry name" value="FARB-RELATED"/>
    <property type="match status" value="1"/>
</dbReference>
<dbReference type="Proteomes" id="UP000019471">
    <property type="component" value="Unassembled WGS sequence"/>
</dbReference>
<dbReference type="InterPro" id="IPR052761">
    <property type="entry name" value="Fungal_Detox/Toxin_TFs"/>
</dbReference>
<proteinExistence type="predicted"/>
<dbReference type="AlphaFoldDB" id="W9VKP8"/>
<keyword evidence="1" id="KW-0539">Nucleus</keyword>